<evidence type="ECO:0000313" key="3">
    <source>
        <dbReference type="Proteomes" id="UP000245207"/>
    </source>
</evidence>
<evidence type="ECO:0000256" key="1">
    <source>
        <dbReference type="SAM" id="Phobius"/>
    </source>
</evidence>
<protein>
    <submittedName>
        <fullName evidence="2">UPF0481 protein</fullName>
    </submittedName>
</protein>
<keyword evidence="3" id="KW-1185">Reference proteome</keyword>
<proteinExistence type="predicted"/>
<dbReference type="PANTHER" id="PTHR31549">
    <property type="entry name" value="PROTEIN, PUTATIVE (DUF247)-RELATED-RELATED"/>
    <property type="match status" value="1"/>
</dbReference>
<dbReference type="PANTHER" id="PTHR31549:SF289">
    <property type="match status" value="1"/>
</dbReference>
<gene>
    <name evidence="2" type="ORF">CTI12_AA122330</name>
</gene>
<dbReference type="InterPro" id="IPR004158">
    <property type="entry name" value="DUF247_pln"/>
</dbReference>
<dbReference type="OrthoDB" id="1621957at2759"/>
<dbReference type="STRING" id="35608.A0A2U1PRB0"/>
<evidence type="ECO:0000313" key="2">
    <source>
        <dbReference type="EMBL" id="PWA88252.1"/>
    </source>
</evidence>
<feature type="transmembrane region" description="Helical" evidence="1">
    <location>
        <begin position="461"/>
        <end position="481"/>
    </location>
</feature>
<sequence>MAYYKNSTKRHWVEQISTSIKTKPSTVDDSEFNSKEKNKLCIVAVPKCFFKENPEAYKPQKLGLGPYHHFRAEVYQMEWEKVAAVKASLNEEQINNFDVLVVDKLKDLYVSIQEHYGNFFDMDVNTFAWMFAIDGLFLLVQLYHMQKEFVSDIMMLENQIPFEVLKALQTYVSSVKDNEDDGLLSNKLVRFCEAVSPLELAKESQIRGGASCQLHLLDLLYELIVNKVAKEQGNHELLSRKKKVACINDIKASVRERFPSCFSCRSLLGQIRFMTSTVFGAAWHMFSRKEEDLAEDEKINAQEIRIPSVSLLHDVMNVEFKVVQGGISSIEFSKEHLIFYLPTIIVNENTEVILRNLVAYEATRVKSCDILQFAEYVDLMCGIIDKPRDVELLRKRNILKVQDDMDDEEIANLFNGIKKSTSDRKRQHGLDKAVAKVNERFLNSTQVKVYRFMQKYVYNSWKFLTFCATVLILIFTGFQSFCDVYGCSDHFFAE</sequence>
<dbReference type="EMBL" id="PKPP01000831">
    <property type="protein sequence ID" value="PWA88252.1"/>
    <property type="molecule type" value="Genomic_DNA"/>
</dbReference>
<dbReference type="Pfam" id="PF03140">
    <property type="entry name" value="DUF247"/>
    <property type="match status" value="1"/>
</dbReference>
<accession>A0A2U1PRB0</accession>
<name>A0A2U1PRB0_ARTAN</name>
<dbReference type="AlphaFoldDB" id="A0A2U1PRB0"/>
<reference evidence="2 3" key="1">
    <citation type="journal article" date="2018" name="Mol. Plant">
        <title>The genome of Artemisia annua provides insight into the evolution of Asteraceae family and artemisinin biosynthesis.</title>
        <authorList>
            <person name="Shen Q."/>
            <person name="Zhang L."/>
            <person name="Liao Z."/>
            <person name="Wang S."/>
            <person name="Yan T."/>
            <person name="Shi P."/>
            <person name="Liu M."/>
            <person name="Fu X."/>
            <person name="Pan Q."/>
            <person name="Wang Y."/>
            <person name="Lv Z."/>
            <person name="Lu X."/>
            <person name="Zhang F."/>
            <person name="Jiang W."/>
            <person name="Ma Y."/>
            <person name="Chen M."/>
            <person name="Hao X."/>
            <person name="Li L."/>
            <person name="Tang Y."/>
            <person name="Lv G."/>
            <person name="Zhou Y."/>
            <person name="Sun X."/>
            <person name="Brodelius P.E."/>
            <person name="Rose J.K.C."/>
            <person name="Tang K."/>
        </authorList>
    </citation>
    <scope>NUCLEOTIDE SEQUENCE [LARGE SCALE GENOMIC DNA]</scope>
    <source>
        <strain evidence="3">cv. Huhao1</strain>
        <tissue evidence="2">Leaf</tissue>
    </source>
</reference>
<keyword evidence="1" id="KW-1133">Transmembrane helix</keyword>
<organism evidence="2 3">
    <name type="scientific">Artemisia annua</name>
    <name type="common">Sweet wormwood</name>
    <dbReference type="NCBI Taxonomy" id="35608"/>
    <lineage>
        <taxon>Eukaryota</taxon>
        <taxon>Viridiplantae</taxon>
        <taxon>Streptophyta</taxon>
        <taxon>Embryophyta</taxon>
        <taxon>Tracheophyta</taxon>
        <taxon>Spermatophyta</taxon>
        <taxon>Magnoliopsida</taxon>
        <taxon>eudicotyledons</taxon>
        <taxon>Gunneridae</taxon>
        <taxon>Pentapetalae</taxon>
        <taxon>asterids</taxon>
        <taxon>campanulids</taxon>
        <taxon>Asterales</taxon>
        <taxon>Asteraceae</taxon>
        <taxon>Asteroideae</taxon>
        <taxon>Anthemideae</taxon>
        <taxon>Artemisiinae</taxon>
        <taxon>Artemisia</taxon>
    </lineage>
</organism>
<dbReference type="Proteomes" id="UP000245207">
    <property type="component" value="Unassembled WGS sequence"/>
</dbReference>
<keyword evidence="1" id="KW-0812">Transmembrane</keyword>
<keyword evidence="1" id="KW-0472">Membrane</keyword>
<comment type="caution">
    <text evidence="2">The sequence shown here is derived from an EMBL/GenBank/DDBJ whole genome shotgun (WGS) entry which is preliminary data.</text>
</comment>